<dbReference type="AlphaFoldDB" id="A0AAE5X4S5"/>
<feature type="compositionally biased region" description="Polar residues" evidence="1">
    <location>
        <begin position="1"/>
        <end position="14"/>
    </location>
</feature>
<name>A0AAE5X4S5_9BRAD</name>
<evidence type="ECO:0000313" key="2">
    <source>
        <dbReference type="EMBL" id="QAU48705.1"/>
    </source>
</evidence>
<sequence length="69" mass="7777">MDPPQQRETQMTERSNQDRRELDDRELSSVCGGFINDGGCIGPWIVDGKITTHQPMGPNPWLPGGIFHR</sequence>
<reference evidence="3 4" key="1">
    <citation type="submission" date="2018-06" db="EMBL/GenBank/DDBJ databases">
        <title>Comparative genomics of rhizobia nodulating Arachis hypogaea in China.</title>
        <authorList>
            <person name="Li Y."/>
        </authorList>
    </citation>
    <scope>NUCLEOTIDE SEQUENCE [LARGE SCALE GENOMIC DNA]</scope>
    <source>
        <strain evidence="3 4">CCBAU 51670</strain>
    </source>
</reference>
<evidence type="ECO:0000256" key="1">
    <source>
        <dbReference type="SAM" id="MobiDB-lite"/>
    </source>
</evidence>
<evidence type="ECO:0000313" key="3">
    <source>
        <dbReference type="EMBL" id="QAU48709.1"/>
    </source>
</evidence>
<evidence type="ECO:0000313" key="4">
    <source>
        <dbReference type="Proteomes" id="UP000288972"/>
    </source>
</evidence>
<organism evidence="3 4">
    <name type="scientific">Bradyrhizobium guangzhouense</name>
    <dbReference type="NCBI Taxonomy" id="1325095"/>
    <lineage>
        <taxon>Bacteria</taxon>
        <taxon>Pseudomonadati</taxon>
        <taxon>Pseudomonadota</taxon>
        <taxon>Alphaproteobacteria</taxon>
        <taxon>Hyphomicrobiales</taxon>
        <taxon>Nitrobacteraceae</taxon>
        <taxon>Bradyrhizobium</taxon>
    </lineage>
</organism>
<proteinExistence type="predicted"/>
<feature type="compositionally biased region" description="Basic and acidic residues" evidence="1">
    <location>
        <begin position="15"/>
        <end position="25"/>
    </location>
</feature>
<protein>
    <submittedName>
        <fullName evidence="3">Uncharacterized protein</fullName>
    </submittedName>
</protein>
<accession>A0AAE5X4S5</accession>
<dbReference type="EMBL" id="CP030053">
    <property type="protein sequence ID" value="QAU48709.1"/>
    <property type="molecule type" value="Genomic_DNA"/>
</dbReference>
<dbReference type="EMBL" id="CP030053">
    <property type="protein sequence ID" value="QAU48705.1"/>
    <property type="molecule type" value="Genomic_DNA"/>
</dbReference>
<gene>
    <name evidence="2" type="ORF">XH91_27355</name>
    <name evidence="3" type="ORF">XH91_27380</name>
</gene>
<dbReference type="KEGG" id="bgz:XH91_27355"/>
<dbReference type="Proteomes" id="UP000288972">
    <property type="component" value="Chromosome"/>
</dbReference>
<feature type="region of interest" description="Disordered" evidence="1">
    <location>
        <begin position="1"/>
        <end position="25"/>
    </location>
</feature>
<dbReference type="KEGG" id="bgz:XH91_27380"/>